<dbReference type="PANTHER" id="PTHR22674">
    <property type="entry name" value="NTPASE, KAP FAMILY P-LOOP DOMAIN-CONTAINING 1"/>
    <property type="match status" value="1"/>
</dbReference>
<dbReference type="InParanoid" id="A0A674IKI3"/>
<feature type="transmembrane region" description="Helical" evidence="2">
    <location>
        <begin position="33"/>
        <end position="50"/>
    </location>
</feature>
<organism evidence="4 5">
    <name type="scientific">Terrapene triunguis</name>
    <name type="common">Three-toed box turtle</name>
    <dbReference type="NCBI Taxonomy" id="2587831"/>
    <lineage>
        <taxon>Eukaryota</taxon>
        <taxon>Metazoa</taxon>
        <taxon>Chordata</taxon>
        <taxon>Craniata</taxon>
        <taxon>Vertebrata</taxon>
        <taxon>Euteleostomi</taxon>
        <taxon>Archelosauria</taxon>
        <taxon>Testudinata</taxon>
        <taxon>Testudines</taxon>
        <taxon>Cryptodira</taxon>
        <taxon>Durocryptodira</taxon>
        <taxon>Testudinoidea</taxon>
        <taxon>Emydidae</taxon>
        <taxon>Terrapene</taxon>
    </lineage>
</organism>
<proteinExistence type="predicted"/>
<keyword evidence="2" id="KW-0812">Transmembrane</keyword>
<dbReference type="GeneTree" id="ENSGT00650000093443"/>
<dbReference type="Pfam" id="PF07693">
    <property type="entry name" value="KAP_NTPase"/>
    <property type="match status" value="1"/>
</dbReference>
<reference evidence="4" key="1">
    <citation type="submission" date="2025-08" db="UniProtKB">
        <authorList>
            <consortium name="Ensembl"/>
        </authorList>
    </citation>
    <scope>IDENTIFICATION</scope>
</reference>
<evidence type="ECO:0000256" key="1">
    <source>
        <dbReference type="SAM" id="MobiDB-lite"/>
    </source>
</evidence>
<evidence type="ECO:0000313" key="5">
    <source>
        <dbReference type="Proteomes" id="UP000472274"/>
    </source>
</evidence>
<protein>
    <recommendedName>
        <fullName evidence="3">KAP NTPase domain-containing protein</fullName>
    </recommendedName>
</protein>
<evidence type="ECO:0000313" key="4">
    <source>
        <dbReference type="Ensembl" id="ENSTMTP00000009380.1"/>
    </source>
</evidence>
<feature type="compositionally biased region" description="Low complexity" evidence="1">
    <location>
        <begin position="333"/>
        <end position="342"/>
    </location>
</feature>
<feature type="transmembrane region" description="Helical" evidence="2">
    <location>
        <begin position="157"/>
        <end position="180"/>
    </location>
</feature>
<dbReference type="AlphaFoldDB" id="A0A674IKI3"/>
<feature type="domain" description="KAP NTPase" evidence="3">
    <location>
        <begin position="58"/>
        <end position="363"/>
    </location>
</feature>
<feature type="region of interest" description="Disordered" evidence="1">
    <location>
        <begin position="323"/>
        <end position="353"/>
    </location>
</feature>
<dbReference type="PANTHER" id="PTHR22674:SF6">
    <property type="entry name" value="NTPASE KAP FAMILY P-LOOP DOMAIN-CONTAINING PROTEIN 1"/>
    <property type="match status" value="1"/>
</dbReference>
<keyword evidence="5" id="KW-1185">Reference proteome</keyword>
<dbReference type="Proteomes" id="UP000472274">
    <property type="component" value="Unplaced"/>
</dbReference>
<sequence length="546" mass="63229">MNTPAKHSQNLSLYLASHRGIGDLLYPFQESDLLIRLFCIIIRMVFFIPVRKKPQADDTSYIFINFSAWEYVGSDHTWAGLVTTLCDVIEKRDRILMSVFRVFGSEVKVEIKESCNKKENENKWVVKTYMTCLLCTFLLIVFLLLLCLIFFSRDTVVNILIPTGTAISTIYVTGFAFPVVKNLIFTLKGKLEKEMNRKDFSSQLGFMHNVKTEVEVITNFLQFMAFYKQKEICVVLKVTNLDICTPDKVVGVLDAMNILLSDKDAPFISILAVDPSIMTECIEKSHNMFSNGYEYLNRIITLPFSLPQMNKETKLHLLQKITRSKGRSERQHNNNVNHQENNSAEDSERSHTYNEQKIPIEAFQYLKKIGNEYMPGNNIQMKRIVNTLINIRLMISMGFQTEVETEKNFEVLVNWVILANNWPCRLSWILQCVEDDWQRNQLSETNVGSQEDANLLLDIYNNNSSELDKIKTKIEKLLELDGDPDLFRNFLKTKKFTVKHVKQFSNLTINLDSSLKRRLELIRSMNGITSDKLNQTIPHELCDECQ</sequence>
<dbReference type="InterPro" id="IPR011646">
    <property type="entry name" value="KAP_P-loop"/>
</dbReference>
<keyword evidence="2" id="KW-0472">Membrane</keyword>
<reference evidence="4" key="2">
    <citation type="submission" date="2025-09" db="UniProtKB">
        <authorList>
            <consortium name="Ensembl"/>
        </authorList>
    </citation>
    <scope>IDENTIFICATION</scope>
</reference>
<name>A0A674IKI3_9SAUR</name>
<dbReference type="Ensembl" id="ENSTMTT00000009696.1">
    <property type="protein sequence ID" value="ENSTMTP00000009380.1"/>
    <property type="gene ID" value="ENSTMTG00000006831.1"/>
</dbReference>
<evidence type="ECO:0000256" key="2">
    <source>
        <dbReference type="SAM" id="Phobius"/>
    </source>
</evidence>
<accession>A0A674IKI3</accession>
<evidence type="ECO:0000259" key="3">
    <source>
        <dbReference type="Pfam" id="PF07693"/>
    </source>
</evidence>
<keyword evidence="2" id="KW-1133">Transmembrane helix</keyword>
<dbReference type="InterPro" id="IPR052754">
    <property type="entry name" value="NTPase_KAP_P-loop"/>
</dbReference>
<feature type="transmembrane region" description="Helical" evidence="2">
    <location>
        <begin position="128"/>
        <end position="151"/>
    </location>
</feature>